<feature type="transmembrane region" description="Helical" evidence="2">
    <location>
        <begin position="161"/>
        <end position="179"/>
    </location>
</feature>
<feature type="transmembrane region" description="Helical" evidence="2">
    <location>
        <begin position="419"/>
        <end position="439"/>
    </location>
</feature>
<evidence type="ECO:0000313" key="3">
    <source>
        <dbReference type="EMBL" id="NEG69113.1"/>
    </source>
</evidence>
<reference evidence="3 4" key="1">
    <citation type="submission" date="2019-09" db="EMBL/GenBank/DDBJ databases">
        <title>Phylogenetic characterization of a novel taxon of the genus Bifidobacterium: Bifidobacterium choloepi sp. nov.</title>
        <authorList>
            <person name="Modesto M."/>
            <person name="Satti M."/>
        </authorList>
    </citation>
    <scope>NUCLEOTIDE SEQUENCE [LARGE SCALE GENOMIC DNA]</scope>
    <source>
        <strain evidence="3 4">BRDM6</strain>
    </source>
</reference>
<feature type="transmembrane region" description="Helical" evidence="2">
    <location>
        <begin position="92"/>
        <end position="121"/>
    </location>
</feature>
<feature type="transmembrane region" description="Helical" evidence="2">
    <location>
        <begin position="133"/>
        <end position="155"/>
    </location>
</feature>
<keyword evidence="2" id="KW-0812">Transmembrane</keyword>
<keyword evidence="4" id="KW-1185">Reference proteome</keyword>
<protein>
    <submittedName>
        <fullName evidence="3">Permease</fullName>
    </submittedName>
</protein>
<feature type="region of interest" description="Disordered" evidence="1">
    <location>
        <begin position="1"/>
        <end position="25"/>
    </location>
</feature>
<name>A0A6I5NFH5_9BIFI</name>
<feature type="transmembrane region" description="Helical" evidence="2">
    <location>
        <begin position="271"/>
        <end position="293"/>
    </location>
</feature>
<dbReference type="Proteomes" id="UP000469292">
    <property type="component" value="Unassembled WGS sequence"/>
</dbReference>
<dbReference type="EMBL" id="VYSG01000001">
    <property type="protein sequence ID" value="NEG69113.1"/>
    <property type="molecule type" value="Genomic_DNA"/>
</dbReference>
<feature type="compositionally biased region" description="Basic and acidic residues" evidence="1">
    <location>
        <begin position="524"/>
        <end position="534"/>
    </location>
</feature>
<feature type="transmembrane region" description="Helical" evidence="2">
    <location>
        <begin position="313"/>
        <end position="338"/>
    </location>
</feature>
<dbReference type="RefSeq" id="WP_163226718.1">
    <property type="nucleotide sequence ID" value="NZ_VYSG01000001.1"/>
</dbReference>
<accession>A0A6I5NFH5</accession>
<feature type="compositionally biased region" description="Low complexity" evidence="1">
    <location>
        <begin position="448"/>
        <end position="457"/>
    </location>
</feature>
<keyword evidence="2" id="KW-0472">Membrane</keyword>
<proteinExistence type="predicted"/>
<sequence length="545" mass="57571">MNNGNERKERSERHERSGHPVGGSGAVRLPHVTVARTLRPWIRGLVVAAAPMLLFALATGFFMALALLVFAMEEGGASMSMYAFPLAKALVLLAQGVSFHAAGIVVGIVPLSLTFLLILLVRTFTARLCAKPQAWVSGTVLWVAMSLLCTRGLTVGLYDDGWIVALKSALVFTIGFLWGSLPSSALRLRAVGYLHSHVSEPVRHTVLSGLFLGVLLLGIYALVGLGTLVAWIVLDHGAVGTLFDLLGVKTWSRVLIVVMSLAWLPNLVAWALSWLFGAGFSIGSLASFTLWSGSGSDLPSLPVFGLFPAAVDSLAVINVVMTIPLVVSAVVAVVALLWRRGFPIRLRGRDQDPDPKTMLVSFAYPAGAFCIAAVVVSLLSSLMFLLSNGSLGEGRLKDVGVDVLASTQAVARPTAMGLFGAWLAALVVTAAVFAVRWALASRRAAASNAAPVAAGDAGETTRKNRTVSNRKTGNDSSATVETAASPRRPRMAKSDRAIKSDPAKPNDHTGGENKAPRRVNSTRNAKENQGDHEPTTTTGTGIDLS</sequence>
<gene>
    <name evidence="3" type="ORF">F6S87_00415</name>
</gene>
<evidence type="ECO:0000256" key="1">
    <source>
        <dbReference type="SAM" id="MobiDB-lite"/>
    </source>
</evidence>
<feature type="compositionally biased region" description="Polar residues" evidence="1">
    <location>
        <begin position="535"/>
        <end position="545"/>
    </location>
</feature>
<feature type="compositionally biased region" description="Basic and acidic residues" evidence="1">
    <location>
        <begin position="492"/>
        <end position="515"/>
    </location>
</feature>
<keyword evidence="2" id="KW-1133">Transmembrane helix</keyword>
<feature type="transmembrane region" description="Helical" evidence="2">
    <location>
        <begin position="210"/>
        <end position="234"/>
    </location>
</feature>
<evidence type="ECO:0000256" key="2">
    <source>
        <dbReference type="SAM" id="Phobius"/>
    </source>
</evidence>
<feature type="transmembrane region" description="Helical" evidence="2">
    <location>
        <begin position="45"/>
        <end position="72"/>
    </location>
</feature>
<organism evidence="3 4">
    <name type="scientific">Bifidobacterium choloepi</name>
    <dbReference type="NCBI Taxonomy" id="2614131"/>
    <lineage>
        <taxon>Bacteria</taxon>
        <taxon>Bacillati</taxon>
        <taxon>Actinomycetota</taxon>
        <taxon>Actinomycetes</taxon>
        <taxon>Bifidobacteriales</taxon>
        <taxon>Bifidobacteriaceae</taxon>
        <taxon>Bifidobacterium</taxon>
    </lineage>
</organism>
<feature type="compositionally biased region" description="Basic and acidic residues" evidence="1">
    <location>
        <begin position="1"/>
        <end position="18"/>
    </location>
</feature>
<dbReference type="InterPro" id="IPR045931">
    <property type="entry name" value="DUF6350"/>
</dbReference>
<evidence type="ECO:0000313" key="4">
    <source>
        <dbReference type="Proteomes" id="UP000469292"/>
    </source>
</evidence>
<feature type="transmembrane region" description="Helical" evidence="2">
    <location>
        <begin position="359"/>
        <end position="386"/>
    </location>
</feature>
<comment type="caution">
    <text evidence="3">The sequence shown here is derived from an EMBL/GenBank/DDBJ whole genome shotgun (WGS) entry which is preliminary data.</text>
</comment>
<feature type="region of interest" description="Disordered" evidence="1">
    <location>
        <begin position="448"/>
        <end position="545"/>
    </location>
</feature>
<dbReference type="Pfam" id="PF19877">
    <property type="entry name" value="DUF6350"/>
    <property type="match status" value="1"/>
</dbReference>
<feature type="compositionally biased region" description="Polar residues" evidence="1">
    <location>
        <begin position="466"/>
        <end position="482"/>
    </location>
</feature>
<dbReference type="AlphaFoldDB" id="A0A6I5NFH5"/>